<dbReference type="AlphaFoldDB" id="A0A9X2SQN6"/>
<sequence length="188" mass="20256">MSDVRAAAPAERDAVLAILVAAFQDDPVSRWVFPDAERRRAISHPAFFGALLDAGFAAGHVDLTEDHTAAVIWLPPSGDDDGPIDGLLETELARLGELLELMVAREPAGPLWHAQFIGVLPEHQGGGIGERLMRHGLDRADAEGVPAYLEASSPDSTRLYRRLGFRDHGPAFNAPGGPPMQPMWRAPS</sequence>
<proteinExistence type="predicted"/>
<organism evidence="2 3">
    <name type="scientific">Amycolatopsis iheyensis</name>
    <dbReference type="NCBI Taxonomy" id="2945988"/>
    <lineage>
        <taxon>Bacteria</taxon>
        <taxon>Bacillati</taxon>
        <taxon>Actinomycetota</taxon>
        <taxon>Actinomycetes</taxon>
        <taxon>Pseudonocardiales</taxon>
        <taxon>Pseudonocardiaceae</taxon>
        <taxon>Amycolatopsis</taxon>
    </lineage>
</organism>
<evidence type="ECO:0000313" key="2">
    <source>
        <dbReference type="EMBL" id="MCR6488890.1"/>
    </source>
</evidence>
<dbReference type="PROSITE" id="PS51186">
    <property type="entry name" value="GNAT"/>
    <property type="match status" value="1"/>
</dbReference>
<dbReference type="EC" id="2.3.1.-" evidence="2"/>
<dbReference type="Gene3D" id="3.40.630.30">
    <property type="match status" value="1"/>
</dbReference>
<accession>A0A9X2SQN6</accession>
<dbReference type="GO" id="GO:0016747">
    <property type="term" value="F:acyltransferase activity, transferring groups other than amino-acyl groups"/>
    <property type="evidence" value="ECO:0007669"/>
    <property type="project" value="InterPro"/>
</dbReference>
<dbReference type="RefSeq" id="WP_257925455.1">
    <property type="nucleotide sequence ID" value="NZ_JAMXQV010000028.1"/>
</dbReference>
<dbReference type="Pfam" id="PF00583">
    <property type="entry name" value="Acetyltransf_1"/>
    <property type="match status" value="1"/>
</dbReference>
<protein>
    <submittedName>
        <fullName evidence="2">GNAT family N-acetyltransferase</fullName>
        <ecNumber evidence="2">2.3.1.-</ecNumber>
    </submittedName>
</protein>
<reference evidence="2" key="1">
    <citation type="submission" date="2022-06" db="EMBL/GenBank/DDBJ databases">
        <title>Amycolatopsis iheyaensis sp. nov., a new species of the genus Amycolatopsis isolated from soil in Iheya island, Japan.</title>
        <authorList>
            <person name="Ngamcharungchit C."/>
            <person name="Kanto H."/>
            <person name="Take A."/>
            <person name="Intra B."/>
            <person name="Matsumoto A."/>
            <person name="Panbangred W."/>
            <person name="Inahashi Y."/>
        </authorList>
    </citation>
    <scope>NUCLEOTIDE SEQUENCE</scope>
    <source>
        <strain evidence="2">OK19-0408</strain>
    </source>
</reference>
<dbReference type="InterPro" id="IPR000182">
    <property type="entry name" value="GNAT_dom"/>
</dbReference>
<evidence type="ECO:0000259" key="1">
    <source>
        <dbReference type="PROSITE" id="PS51186"/>
    </source>
</evidence>
<keyword evidence="2" id="KW-0808">Transferase</keyword>
<feature type="domain" description="N-acetyltransferase" evidence="1">
    <location>
        <begin position="2"/>
        <end position="188"/>
    </location>
</feature>
<dbReference type="CDD" id="cd04301">
    <property type="entry name" value="NAT_SF"/>
    <property type="match status" value="1"/>
</dbReference>
<comment type="caution">
    <text evidence="2">The sequence shown here is derived from an EMBL/GenBank/DDBJ whole genome shotgun (WGS) entry which is preliminary data.</text>
</comment>
<keyword evidence="3" id="KW-1185">Reference proteome</keyword>
<dbReference type="SUPFAM" id="SSF55729">
    <property type="entry name" value="Acyl-CoA N-acyltransferases (Nat)"/>
    <property type="match status" value="1"/>
</dbReference>
<dbReference type="InterPro" id="IPR052523">
    <property type="entry name" value="Trichothecene_AcTrans"/>
</dbReference>
<keyword evidence="2" id="KW-0012">Acyltransferase</keyword>
<dbReference type="PANTHER" id="PTHR42791">
    <property type="entry name" value="GNAT FAMILY ACETYLTRANSFERASE"/>
    <property type="match status" value="1"/>
</dbReference>
<dbReference type="PANTHER" id="PTHR42791:SF1">
    <property type="entry name" value="N-ACETYLTRANSFERASE DOMAIN-CONTAINING PROTEIN"/>
    <property type="match status" value="1"/>
</dbReference>
<evidence type="ECO:0000313" key="3">
    <source>
        <dbReference type="Proteomes" id="UP001144096"/>
    </source>
</evidence>
<dbReference type="EMBL" id="JAMXQV010000028">
    <property type="protein sequence ID" value="MCR6488890.1"/>
    <property type="molecule type" value="Genomic_DNA"/>
</dbReference>
<dbReference type="InterPro" id="IPR016181">
    <property type="entry name" value="Acyl_CoA_acyltransferase"/>
</dbReference>
<dbReference type="Proteomes" id="UP001144096">
    <property type="component" value="Unassembled WGS sequence"/>
</dbReference>
<gene>
    <name evidence="2" type="ORF">M8542_39285</name>
</gene>
<name>A0A9X2SQN6_9PSEU</name>